<feature type="compositionally biased region" description="Basic and acidic residues" evidence="1">
    <location>
        <begin position="1"/>
        <end position="10"/>
    </location>
</feature>
<dbReference type="EMBL" id="JALJOR010000007">
    <property type="protein sequence ID" value="KAK9814692.1"/>
    <property type="molecule type" value="Genomic_DNA"/>
</dbReference>
<accession>A0AAW1Q2W6</accession>
<feature type="region of interest" description="Disordered" evidence="1">
    <location>
        <begin position="142"/>
        <end position="188"/>
    </location>
</feature>
<sequence>MFKVGVDKQRTPSGKAPGGLRTPGLNWGIRRVTQGATPSRTPALAGSRILQGTPHAGLVASSLQHLPNALDAEYWICKADVEEGQGHFEAAAELYQEALRRDVRPATAITRAYSEFRARMYAEHPVASFGLEADDGALLDVGNRPPVPSTTPRKLAINGKPMRVATPAAKRAPASAQKPFQRPASQGM</sequence>
<comment type="caution">
    <text evidence="2">The sequence shown here is derived from an EMBL/GenBank/DDBJ whole genome shotgun (WGS) entry which is preliminary data.</text>
</comment>
<evidence type="ECO:0000313" key="2">
    <source>
        <dbReference type="EMBL" id="KAK9814692.1"/>
    </source>
</evidence>
<dbReference type="Proteomes" id="UP001489004">
    <property type="component" value="Unassembled WGS sequence"/>
</dbReference>
<feature type="region of interest" description="Disordered" evidence="1">
    <location>
        <begin position="1"/>
        <end position="24"/>
    </location>
</feature>
<reference evidence="2 3" key="1">
    <citation type="journal article" date="2024" name="Nat. Commun.">
        <title>Phylogenomics reveals the evolutionary origins of lichenization in chlorophyte algae.</title>
        <authorList>
            <person name="Puginier C."/>
            <person name="Libourel C."/>
            <person name="Otte J."/>
            <person name="Skaloud P."/>
            <person name="Haon M."/>
            <person name="Grisel S."/>
            <person name="Petersen M."/>
            <person name="Berrin J.G."/>
            <person name="Delaux P.M."/>
            <person name="Dal Grande F."/>
            <person name="Keller J."/>
        </authorList>
    </citation>
    <scope>NUCLEOTIDE SEQUENCE [LARGE SCALE GENOMIC DNA]</scope>
    <source>
        <strain evidence="2 3">SAG 2043</strain>
    </source>
</reference>
<dbReference type="AlphaFoldDB" id="A0AAW1Q2W6"/>
<evidence type="ECO:0000313" key="3">
    <source>
        <dbReference type="Proteomes" id="UP001489004"/>
    </source>
</evidence>
<organism evidence="2 3">
    <name type="scientific">[Myrmecia] bisecta</name>
    <dbReference type="NCBI Taxonomy" id="41462"/>
    <lineage>
        <taxon>Eukaryota</taxon>
        <taxon>Viridiplantae</taxon>
        <taxon>Chlorophyta</taxon>
        <taxon>core chlorophytes</taxon>
        <taxon>Trebouxiophyceae</taxon>
        <taxon>Trebouxiales</taxon>
        <taxon>Trebouxiaceae</taxon>
        <taxon>Myrmecia</taxon>
    </lineage>
</organism>
<evidence type="ECO:0000256" key="1">
    <source>
        <dbReference type="SAM" id="MobiDB-lite"/>
    </source>
</evidence>
<gene>
    <name evidence="2" type="ORF">WJX72_009948</name>
</gene>
<feature type="compositionally biased region" description="Low complexity" evidence="1">
    <location>
        <begin position="165"/>
        <end position="179"/>
    </location>
</feature>
<name>A0AAW1Q2W6_9CHLO</name>
<dbReference type="Gene3D" id="1.25.40.430">
    <property type="match status" value="1"/>
</dbReference>
<protein>
    <submittedName>
        <fullName evidence="2">Uncharacterized protein</fullName>
    </submittedName>
</protein>
<proteinExistence type="predicted"/>
<keyword evidence="3" id="KW-1185">Reference proteome</keyword>